<sequence length="288" mass="34417">MSENQTLSTATKLNLLRQEYKKLQKQFQEFQEENPKKEQEIQELEKLNKGLKNQFQEKENKIVEIQNQIIEISKIKKQSKQNLQSITKELQNLKDAHQKLNLESQSKQEDIKKFNTLQQEREDFHKNLNNLNEEMEKIRDEIFPLDQKVTDLKIENAKSKSNEKELSEKIKQEQETRSEMMKEEDKNIRKYFGFPETEYYVNSYFCWKGIVNGTLYITTNYICFYPRIFSKPIVFPIQDLIEIEKQKNISMIDNSLQFTRKSNKEVYVFASFVGSKRDHCISDILELA</sequence>
<evidence type="ECO:0000256" key="1">
    <source>
        <dbReference type="SAM" id="Coils"/>
    </source>
</evidence>
<dbReference type="InterPro" id="IPR004182">
    <property type="entry name" value="GRAM"/>
</dbReference>
<gene>
    <name evidence="3" type="ORF">M0811_13630</name>
</gene>
<evidence type="ECO:0000313" key="3">
    <source>
        <dbReference type="EMBL" id="KAJ5066432.1"/>
    </source>
</evidence>
<evidence type="ECO:0000313" key="4">
    <source>
        <dbReference type="Proteomes" id="UP001149090"/>
    </source>
</evidence>
<dbReference type="Proteomes" id="UP001149090">
    <property type="component" value="Unassembled WGS sequence"/>
</dbReference>
<protein>
    <recommendedName>
        <fullName evidence="2">GRAM domain-containing protein</fullName>
    </recommendedName>
</protein>
<evidence type="ECO:0000259" key="2">
    <source>
        <dbReference type="SMART" id="SM00568"/>
    </source>
</evidence>
<reference evidence="3" key="1">
    <citation type="submission" date="2022-10" db="EMBL/GenBank/DDBJ databases">
        <title>Novel sulphate-reducing endosymbionts in the free-living metamonad Anaeramoeba.</title>
        <authorList>
            <person name="Jerlstrom-Hultqvist J."/>
            <person name="Cepicka I."/>
            <person name="Gallot-Lavallee L."/>
            <person name="Salas-Leiva D."/>
            <person name="Curtis B.A."/>
            <person name="Zahonova K."/>
            <person name="Pipaliya S."/>
            <person name="Dacks J."/>
            <person name="Roger A.J."/>
        </authorList>
    </citation>
    <scope>NUCLEOTIDE SEQUENCE</scope>
    <source>
        <strain evidence="3">BMAN</strain>
    </source>
</reference>
<dbReference type="AlphaFoldDB" id="A0A9Q0R453"/>
<dbReference type="InterPro" id="IPR011993">
    <property type="entry name" value="PH-like_dom_sf"/>
</dbReference>
<accession>A0A9Q0R453</accession>
<feature type="coiled-coil region" evidence="1">
    <location>
        <begin position="13"/>
        <end position="183"/>
    </location>
</feature>
<dbReference type="OrthoDB" id="2162691at2759"/>
<keyword evidence="4" id="KW-1185">Reference proteome</keyword>
<name>A0A9Q0R453_ANAIG</name>
<comment type="caution">
    <text evidence="3">The sequence shown here is derived from an EMBL/GenBank/DDBJ whole genome shotgun (WGS) entry which is preliminary data.</text>
</comment>
<dbReference type="SMART" id="SM00568">
    <property type="entry name" value="GRAM"/>
    <property type="match status" value="1"/>
</dbReference>
<organism evidence="3 4">
    <name type="scientific">Anaeramoeba ignava</name>
    <name type="common">Anaerobic marine amoeba</name>
    <dbReference type="NCBI Taxonomy" id="1746090"/>
    <lineage>
        <taxon>Eukaryota</taxon>
        <taxon>Metamonada</taxon>
        <taxon>Anaeramoebidae</taxon>
        <taxon>Anaeramoeba</taxon>
    </lineage>
</organism>
<dbReference type="Gene3D" id="2.30.29.30">
    <property type="entry name" value="Pleckstrin-homology domain (PH domain)/Phosphotyrosine-binding domain (PTB)"/>
    <property type="match status" value="1"/>
</dbReference>
<proteinExistence type="predicted"/>
<keyword evidence="1" id="KW-0175">Coiled coil</keyword>
<dbReference type="Pfam" id="PF02893">
    <property type="entry name" value="GRAM"/>
    <property type="match status" value="1"/>
</dbReference>
<dbReference type="EMBL" id="JAPDFW010000143">
    <property type="protein sequence ID" value="KAJ5066432.1"/>
    <property type="molecule type" value="Genomic_DNA"/>
</dbReference>
<feature type="domain" description="GRAM" evidence="2">
    <location>
        <begin position="186"/>
        <end position="247"/>
    </location>
</feature>